<gene>
    <name evidence="2 4" type="ORF">BDZ99DRAFT_413602</name>
</gene>
<name>A0A6A6YV75_9PEZI</name>
<evidence type="ECO:0000313" key="4">
    <source>
        <dbReference type="RefSeq" id="XP_033579655.1"/>
    </source>
</evidence>
<keyword evidence="3" id="KW-1185">Reference proteome</keyword>
<evidence type="ECO:0000313" key="2">
    <source>
        <dbReference type="EMBL" id="KAF2812691.1"/>
    </source>
</evidence>
<proteinExistence type="predicted"/>
<organism evidence="2">
    <name type="scientific">Mytilinidion resinicola</name>
    <dbReference type="NCBI Taxonomy" id="574789"/>
    <lineage>
        <taxon>Eukaryota</taxon>
        <taxon>Fungi</taxon>
        <taxon>Dikarya</taxon>
        <taxon>Ascomycota</taxon>
        <taxon>Pezizomycotina</taxon>
        <taxon>Dothideomycetes</taxon>
        <taxon>Pleosporomycetidae</taxon>
        <taxon>Mytilinidiales</taxon>
        <taxon>Mytilinidiaceae</taxon>
        <taxon>Mytilinidion</taxon>
    </lineage>
</organism>
<dbReference type="OrthoDB" id="5378679at2759"/>
<feature type="compositionally biased region" description="Polar residues" evidence="1">
    <location>
        <begin position="278"/>
        <end position="289"/>
    </location>
</feature>
<dbReference type="SUPFAM" id="SSF50249">
    <property type="entry name" value="Nucleic acid-binding proteins"/>
    <property type="match status" value="1"/>
</dbReference>
<dbReference type="GeneID" id="54457593"/>
<dbReference type="RefSeq" id="XP_033579655.1">
    <property type="nucleotide sequence ID" value="XM_033716700.1"/>
</dbReference>
<accession>A0A6A6YV75</accession>
<evidence type="ECO:0000313" key="3">
    <source>
        <dbReference type="Proteomes" id="UP000504636"/>
    </source>
</evidence>
<reference evidence="2 4" key="1">
    <citation type="journal article" date="2020" name="Stud. Mycol.">
        <title>101 Dothideomycetes genomes: a test case for predicting lifestyles and emergence of pathogens.</title>
        <authorList>
            <person name="Haridas S."/>
            <person name="Albert R."/>
            <person name="Binder M."/>
            <person name="Bloem J."/>
            <person name="Labutti K."/>
            <person name="Salamov A."/>
            <person name="Andreopoulos B."/>
            <person name="Baker S."/>
            <person name="Barry K."/>
            <person name="Bills G."/>
            <person name="Bluhm B."/>
            <person name="Cannon C."/>
            <person name="Castanera R."/>
            <person name="Culley D."/>
            <person name="Daum C."/>
            <person name="Ezra D."/>
            <person name="Gonzalez J."/>
            <person name="Henrissat B."/>
            <person name="Kuo A."/>
            <person name="Liang C."/>
            <person name="Lipzen A."/>
            <person name="Lutzoni F."/>
            <person name="Magnuson J."/>
            <person name="Mondo S."/>
            <person name="Nolan M."/>
            <person name="Ohm R."/>
            <person name="Pangilinan J."/>
            <person name="Park H.-J."/>
            <person name="Ramirez L."/>
            <person name="Alfaro M."/>
            <person name="Sun H."/>
            <person name="Tritt A."/>
            <person name="Yoshinaga Y."/>
            <person name="Zwiers L.-H."/>
            <person name="Turgeon B."/>
            <person name="Goodwin S."/>
            <person name="Spatafora J."/>
            <person name="Crous P."/>
            <person name="Grigoriev I."/>
        </authorList>
    </citation>
    <scope>NUCLEOTIDE SEQUENCE</scope>
    <source>
        <strain evidence="2 4">CBS 304.34</strain>
    </source>
</reference>
<dbReference type="EMBL" id="MU003697">
    <property type="protein sequence ID" value="KAF2812691.1"/>
    <property type="molecule type" value="Genomic_DNA"/>
</dbReference>
<evidence type="ECO:0008006" key="5">
    <source>
        <dbReference type="Google" id="ProtNLM"/>
    </source>
</evidence>
<feature type="region of interest" description="Disordered" evidence="1">
    <location>
        <begin position="250"/>
        <end position="289"/>
    </location>
</feature>
<dbReference type="Gene3D" id="2.40.50.140">
    <property type="entry name" value="Nucleic acid-binding proteins"/>
    <property type="match status" value="1"/>
</dbReference>
<dbReference type="AlphaFoldDB" id="A0A6A6YV75"/>
<dbReference type="Proteomes" id="UP000504636">
    <property type="component" value="Unplaced"/>
</dbReference>
<sequence length="289" mass="32088">MSTFNAQSQYLQHSLAFHETLQSSQIEPPHDSEVDLRNVVSFSITSVSFQTGPSNDTWVPGAAQINSAAIAGDESYISIQLPFNLPITPLGLLPSAEYLDSIYPQTLTPNFVGIVASISPPRSVITRSNKVMMLYDIQVADETGSDFTVTFWLPPRPSSEKNVTNPGKQDQLRRTLDYLRSGDVVLLRNIALSHFHEIVYGQSLHPHISRARTELYLLARAGVDVISTNQLAPALREKIESAKSWAKQFVSSNTVRPSEPREERKGKRKRGAEGNQLPPDTQILSEAEY</sequence>
<reference evidence="4" key="2">
    <citation type="submission" date="2020-04" db="EMBL/GenBank/DDBJ databases">
        <authorList>
            <consortium name="NCBI Genome Project"/>
        </authorList>
    </citation>
    <scope>NUCLEOTIDE SEQUENCE</scope>
    <source>
        <strain evidence="4">CBS 304.34</strain>
    </source>
</reference>
<reference evidence="4" key="3">
    <citation type="submission" date="2025-04" db="UniProtKB">
        <authorList>
            <consortium name="RefSeq"/>
        </authorList>
    </citation>
    <scope>IDENTIFICATION</scope>
    <source>
        <strain evidence="4">CBS 304.34</strain>
    </source>
</reference>
<evidence type="ECO:0000256" key="1">
    <source>
        <dbReference type="SAM" id="MobiDB-lite"/>
    </source>
</evidence>
<protein>
    <recommendedName>
        <fullName evidence="5">Nucleic acid-binding protein</fullName>
    </recommendedName>
</protein>
<dbReference type="InterPro" id="IPR012340">
    <property type="entry name" value="NA-bd_OB-fold"/>
</dbReference>